<evidence type="ECO:0000313" key="13">
    <source>
        <dbReference type="EMBL" id="EEW38181.1"/>
    </source>
</evidence>
<dbReference type="NCBIfam" id="NF006941">
    <property type="entry name" value="PRK09423.1"/>
    <property type="match status" value="1"/>
</dbReference>
<feature type="binding site" evidence="10">
    <location>
        <position position="274"/>
    </location>
    <ligand>
        <name>Zn(2+)</name>
        <dbReference type="ChEBI" id="CHEBI:29105"/>
        <note>catalytic</note>
    </ligand>
</feature>
<organism evidence="13 14">
    <name type="scientific">Granulicatella adiacens ATCC 49175</name>
    <dbReference type="NCBI Taxonomy" id="638301"/>
    <lineage>
        <taxon>Bacteria</taxon>
        <taxon>Bacillati</taxon>
        <taxon>Bacillota</taxon>
        <taxon>Bacilli</taxon>
        <taxon>Lactobacillales</taxon>
        <taxon>Carnobacteriaceae</taxon>
        <taxon>Granulicatella</taxon>
    </lineage>
</organism>
<evidence type="ECO:0000256" key="7">
    <source>
        <dbReference type="ARBA" id="ARBA00040132"/>
    </source>
</evidence>
<dbReference type="HOGENOM" id="CLU_044754_1_0_9"/>
<feature type="binding site" evidence="9">
    <location>
        <position position="256"/>
    </location>
    <ligand>
        <name>glycerol</name>
        <dbReference type="ChEBI" id="CHEBI:17754"/>
    </ligand>
</feature>
<protein>
    <recommendedName>
        <fullName evidence="7">Glycerol dehydrogenase</fullName>
        <ecNumber evidence="6">1.1.1.6</ecNumber>
    </recommendedName>
</protein>
<keyword evidence="2 9" id="KW-0479">Metal-binding</keyword>
<name>C8NDQ0_9LACT</name>
<dbReference type="InterPro" id="IPR018211">
    <property type="entry name" value="ADH_Fe_CS"/>
</dbReference>
<keyword evidence="3 13" id="KW-0560">Oxidoreductase</keyword>
<dbReference type="STRING" id="638301.HMPREF0444_0045"/>
<feature type="binding site" evidence="11">
    <location>
        <begin position="96"/>
        <end position="100"/>
    </location>
    <ligand>
        <name>NAD(+)</name>
        <dbReference type="ChEBI" id="CHEBI:57540"/>
    </ligand>
</feature>
<evidence type="ECO:0000256" key="10">
    <source>
        <dbReference type="PIRSR" id="PIRSR000112-2"/>
    </source>
</evidence>
<keyword evidence="4 11" id="KW-0520">NAD</keyword>
<feature type="binding site" evidence="11">
    <location>
        <position position="129"/>
    </location>
    <ligand>
        <name>NAD(+)</name>
        <dbReference type="ChEBI" id="CHEBI:57540"/>
    </ligand>
</feature>
<feature type="binding site" evidence="11">
    <location>
        <position position="133"/>
    </location>
    <ligand>
        <name>NAD(+)</name>
        <dbReference type="ChEBI" id="CHEBI:57540"/>
    </ligand>
</feature>
<comment type="pathway">
    <text evidence="5">Polyol metabolism; glycerol fermentation; glycerone phosphate from glycerol (oxidative route): step 1/2.</text>
</comment>
<evidence type="ECO:0000256" key="6">
    <source>
        <dbReference type="ARBA" id="ARBA00039147"/>
    </source>
</evidence>
<dbReference type="PANTHER" id="PTHR43616">
    <property type="entry name" value="GLYCEROL DEHYDROGENASE"/>
    <property type="match status" value="1"/>
</dbReference>
<dbReference type="InterPro" id="IPR016205">
    <property type="entry name" value="Glycerol_DH"/>
</dbReference>
<dbReference type="EMBL" id="ACKZ01000004">
    <property type="protein sequence ID" value="EEW38181.1"/>
    <property type="molecule type" value="Genomic_DNA"/>
</dbReference>
<feature type="binding site" evidence="11">
    <location>
        <position position="39"/>
    </location>
    <ligand>
        <name>NAD(+)</name>
        <dbReference type="ChEBI" id="CHEBI:57540"/>
    </ligand>
</feature>
<dbReference type="Gene3D" id="1.20.1090.10">
    <property type="entry name" value="Dehydroquinate synthase-like - alpha domain"/>
    <property type="match status" value="1"/>
</dbReference>
<keyword evidence="9" id="KW-0862">Zinc</keyword>
<proteinExistence type="inferred from homology"/>
<dbReference type="PANTHER" id="PTHR43616:SF5">
    <property type="entry name" value="GLYCEROL DEHYDROGENASE 1"/>
    <property type="match status" value="1"/>
</dbReference>
<feature type="binding site" evidence="10">
    <location>
        <position position="123"/>
    </location>
    <ligand>
        <name>glycerol</name>
        <dbReference type="ChEBI" id="CHEBI:17754"/>
    </ligand>
</feature>
<dbReference type="Proteomes" id="UP000005926">
    <property type="component" value="Unassembled WGS sequence"/>
</dbReference>
<feature type="domain" description="Alcohol dehydrogenase iron-type/glycerol dehydrogenase GldA" evidence="12">
    <location>
        <begin position="10"/>
        <end position="156"/>
    </location>
</feature>
<evidence type="ECO:0000256" key="1">
    <source>
        <dbReference type="ARBA" id="ARBA00007358"/>
    </source>
</evidence>
<dbReference type="CDD" id="cd08170">
    <property type="entry name" value="GlyDH"/>
    <property type="match status" value="1"/>
</dbReference>
<dbReference type="Gene3D" id="3.40.50.1970">
    <property type="match status" value="1"/>
</dbReference>
<feature type="binding site" evidence="9">
    <location>
        <position position="274"/>
    </location>
    <ligand>
        <name>glycerol</name>
        <dbReference type="ChEBI" id="CHEBI:17754"/>
    </ligand>
</feature>
<feature type="binding site" evidence="11">
    <location>
        <position position="127"/>
    </location>
    <ligand>
        <name>NAD(+)</name>
        <dbReference type="ChEBI" id="CHEBI:57540"/>
    </ligand>
</feature>
<dbReference type="AlphaFoldDB" id="C8NDQ0"/>
<feature type="binding site" evidence="11">
    <location>
        <begin position="118"/>
        <end position="121"/>
    </location>
    <ligand>
        <name>NAD(+)</name>
        <dbReference type="ChEBI" id="CHEBI:57540"/>
    </ligand>
</feature>
<sequence length="366" mass="39334">MIMEKVFASPSRYVQGKDVLKTGLSHVLSLGDRHLLLCDPIVYDLVGKELEENLLKEGAFVHREIFHGEATNDEVHRVAEVVKEHHLNVVIGLGGGKSIDTAKAIADDSNCPVAILPTIASTDAPTSALSVIYSAEGVFERYRFYKKNPELVLVDTKVIANSPVRLLISGIADALATWVEARAVIEAQGGTMVGQVPTLAAEAIARVCESTLFENGLQAVAAANAKVVTPALEAVVEANTLLSGIGFESAGLAAAHAIHNGFTAIHGDIHSLTHGEKVAYGTLTQLVLENRPKEELDKYITFYKALGLPTTLKEVKLDSVPYEDLLKIGTLATQEGETIHQMAVDYTAEDVANALLALDQYVTTRF</sequence>
<dbReference type="GO" id="GO:0005829">
    <property type="term" value="C:cytosol"/>
    <property type="evidence" value="ECO:0007669"/>
    <property type="project" value="TreeGrafter"/>
</dbReference>
<evidence type="ECO:0000256" key="3">
    <source>
        <dbReference type="ARBA" id="ARBA00023002"/>
    </source>
</evidence>
<evidence type="ECO:0000313" key="14">
    <source>
        <dbReference type="Proteomes" id="UP000005926"/>
    </source>
</evidence>
<feature type="binding site" evidence="9">
    <location>
        <position position="173"/>
    </location>
    <ligand>
        <name>glycerol</name>
        <dbReference type="ChEBI" id="CHEBI:17754"/>
    </ligand>
</feature>
<dbReference type="SUPFAM" id="SSF56796">
    <property type="entry name" value="Dehydroquinate synthase-like"/>
    <property type="match status" value="1"/>
</dbReference>
<evidence type="ECO:0000256" key="8">
    <source>
        <dbReference type="ARBA" id="ARBA00049006"/>
    </source>
</evidence>
<dbReference type="EC" id="1.1.1.6" evidence="6"/>
<dbReference type="Pfam" id="PF00465">
    <property type="entry name" value="Fe-ADH"/>
    <property type="match status" value="1"/>
</dbReference>
<evidence type="ECO:0000256" key="5">
    <source>
        <dbReference type="ARBA" id="ARBA00037918"/>
    </source>
</evidence>
<evidence type="ECO:0000256" key="2">
    <source>
        <dbReference type="ARBA" id="ARBA00022723"/>
    </source>
</evidence>
<dbReference type="eggNOG" id="COG0371">
    <property type="taxonomic scope" value="Bacteria"/>
</dbReference>
<dbReference type="InterPro" id="IPR001670">
    <property type="entry name" value="ADH_Fe/GldA"/>
</dbReference>
<dbReference type="GO" id="GO:0046872">
    <property type="term" value="F:metal ion binding"/>
    <property type="evidence" value="ECO:0007669"/>
    <property type="project" value="UniProtKB-KW"/>
</dbReference>
<dbReference type="GO" id="GO:0008888">
    <property type="term" value="F:glycerol dehydrogenase (NAD+) activity"/>
    <property type="evidence" value="ECO:0007669"/>
    <property type="project" value="UniProtKB-EC"/>
</dbReference>
<comment type="catalytic activity">
    <reaction evidence="8">
        <text>glycerol + NAD(+) = dihydroxyacetone + NADH + H(+)</text>
        <dbReference type="Rhea" id="RHEA:13769"/>
        <dbReference type="ChEBI" id="CHEBI:15378"/>
        <dbReference type="ChEBI" id="CHEBI:16016"/>
        <dbReference type="ChEBI" id="CHEBI:17754"/>
        <dbReference type="ChEBI" id="CHEBI:57540"/>
        <dbReference type="ChEBI" id="CHEBI:57945"/>
        <dbReference type="EC" id="1.1.1.6"/>
    </reaction>
</comment>
<comment type="similarity">
    <text evidence="1">Belongs to the iron-containing alcohol dehydrogenase family.</text>
</comment>
<comment type="cofactor">
    <cofactor evidence="9">
        <name>Zn(2+)</name>
        <dbReference type="ChEBI" id="CHEBI:29105"/>
    </cofactor>
    <text evidence="9">Binds 1 zinc ion per subunit.</text>
</comment>
<evidence type="ECO:0000256" key="11">
    <source>
        <dbReference type="PIRSR" id="PIRSR000112-3"/>
    </source>
</evidence>
<dbReference type="PROSITE" id="PS00913">
    <property type="entry name" value="ADH_IRON_1"/>
    <property type="match status" value="1"/>
</dbReference>
<evidence type="ECO:0000256" key="9">
    <source>
        <dbReference type="PIRSR" id="PIRSR000112-1"/>
    </source>
</evidence>
<keyword evidence="14" id="KW-1185">Reference proteome</keyword>
<evidence type="ECO:0000256" key="4">
    <source>
        <dbReference type="ARBA" id="ARBA00023027"/>
    </source>
</evidence>
<comment type="caution">
    <text evidence="13">The sequence shown here is derived from an EMBL/GenBank/DDBJ whole genome shotgun (WGS) entry which is preliminary data.</text>
</comment>
<gene>
    <name evidence="13" type="primary">gldA</name>
    <name evidence="13" type="ORF">HMPREF0444_0045</name>
</gene>
<reference evidence="13 14" key="1">
    <citation type="submission" date="2009-08" db="EMBL/GenBank/DDBJ databases">
        <authorList>
            <person name="Muzny D."/>
            <person name="Qin X."/>
            <person name="Deng J."/>
            <person name="Jiang H."/>
            <person name="Liu Y."/>
            <person name="Qu J."/>
            <person name="Song X.-Z."/>
            <person name="Zhang L."/>
            <person name="Thornton R."/>
            <person name="Coyle M."/>
            <person name="Francisco L."/>
            <person name="Jackson L."/>
            <person name="Javaid M."/>
            <person name="Korchina V."/>
            <person name="Kovar C."/>
            <person name="Mata R."/>
            <person name="Mathew T."/>
            <person name="Ngo R."/>
            <person name="Nguyen L."/>
            <person name="Nguyen N."/>
            <person name="Okwuonu G."/>
            <person name="Ongeri F."/>
            <person name="Pham C."/>
            <person name="Simmons D."/>
            <person name="Wilczek-Boney K."/>
            <person name="Hale W."/>
            <person name="Jakkamsetti A."/>
            <person name="Pham P."/>
            <person name="Ruth R."/>
            <person name="San Lucas F."/>
            <person name="Warren J."/>
            <person name="Zhang J."/>
            <person name="Zhao Z."/>
            <person name="Zhou C."/>
            <person name="Zhu D."/>
            <person name="Lee S."/>
            <person name="Bess C."/>
            <person name="Blankenburg K."/>
            <person name="Forbes L."/>
            <person name="Fu Q."/>
            <person name="Gubbala S."/>
            <person name="Hirani K."/>
            <person name="Jayaseelan J.C."/>
            <person name="Lara F."/>
            <person name="Munidasa M."/>
            <person name="Palculict T."/>
            <person name="Patil S."/>
            <person name="Pu L.-L."/>
            <person name="Saada N."/>
            <person name="Tang L."/>
            <person name="Weissenberger G."/>
            <person name="Zhu Y."/>
            <person name="Hemphill L."/>
            <person name="Shang Y."/>
            <person name="Youmans B."/>
            <person name="Ayvaz T."/>
            <person name="Ross M."/>
            <person name="Santibanez J."/>
            <person name="Aqrawi P."/>
            <person name="Gross S."/>
            <person name="Joshi V."/>
            <person name="Fowler G."/>
            <person name="Nazareth L."/>
            <person name="Reid J."/>
            <person name="Worley K."/>
            <person name="Petrosino J."/>
            <person name="Highlander S."/>
            <person name="Gibbs R."/>
        </authorList>
    </citation>
    <scope>NUCLEOTIDE SEQUENCE [LARGE SCALE GENOMIC DNA]</scope>
    <source>
        <strain evidence="13 14">ATCC 49175</strain>
    </source>
</reference>
<accession>C8NDQ0</accession>
<dbReference type="PIRSF" id="PIRSF000112">
    <property type="entry name" value="Glycerol_dehydrogenase"/>
    <property type="match status" value="1"/>
</dbReference>
<evidence type="ECO:0000259" key="12">
    <source>
        <dbReference type="Pfam" id="PF00465"/>
    </source>
</evidence>